<comment type="caution">
    <text evidence="2">The sequence shown here is derived from an EMBL/GenBank/DDBJ whole genome shotgun (WGS) entry which is preliminary data.</text>
</comment>
<sequence length="73" mass="8018">MIDRTTPVELEGNMPSRSLTASTPANKKDTKISEVRSSEGKGHVTPQPHRLALLHLFPHLKFSILNSPSSSQI</sequence>
<protein>
    <submittedName>
        <fullName evidence="2">Uncharacterized protein</fullName>
    </submittedName>
</protein>
<dbReference type="AlphaFoldDB" id="A0A5B0PYP0"/>
<evidence type="ECO:0000313" key="2">
    <source>
        <dbReference type="EMBL" id="KAA1106041.1"/>
    </source>
</evidence>
<feature type="compositionally biased region" description="Polar residues" evidence="1">
    <location>
        <begin position="15"/>
        <end position="25"/>
    </location>
</feature>
<evidence type="ECO:0000256" key="1">
    <source>
        <dbReference type="SAM" id="MobiDB-lite"/>
    </source>
</evidence>
<organism evidence="2 3">
    <name type="scientific">Puccinia graminis f. sp. tritici</name>
    <dbReference type="NCBI Taxonomy" id="56615"/>
    <lineage>
        <taxon>Eukaryota</taxon>
        <taxon>Fungi</taxon>
        <taxon>Dikarya</taxon>
        <taxon>Basidiomycota</taxon>
        <taxon>Pucciniomycotina</taxon>
        <taxon>Pucciniomycetes</taxon>
        <taxon>Pucciniales</taxon>
        <taxon>Pucciniaceae</taxon>
        <taxon>Puccinia</taxon>
    </lineage>
</organism>
<proteinExistence type="predicted"/>
<dbReference type="Proteomes" id="UP000324748">
    <property type="component" value="Unassembled WGS sequence"/>
</dbReference>
<accession>A0A5B0PYP0</accession>
<keyword evidence="3" id="KW-1185">Reference proteome</keyword>
<name>A0A5B0PYP0_PUCGR</name>
<feature type="compositionally biased region" description="Basic and acidic residues" evidence="1">
    <location>
        <begin position="26"/>
        <end position="42"/>
    </location>
</feature>
<evidence type="ECO:0000313" key="3">
    <source>
        <dbReference type="Proteomes" id="UP000324748"/>
    </source>
</evidence>
<feature type="region of interest" description="Disordered" evidence="1">
    <location>
        <begin position="1"/>
        <end position="47"/>
    </location>
</feature>
<dbReference type="EMBL" id="VSWC01000040">
    <property type="protein sequence ID" value="KAA1106041.1"/>
    <property type="molecule type" value="Genomic_DNA"/>
</dbReference>
<gene>
    <name evidence="2" type="ORF">PGT21_027425</name>
</gene>
<reference evidence="2 3" key="1">
    <citation type="submission" date="2019-05" db="EMBL/GenBank/DDBJ databases">
        <title>Emergence of the Ug99 lineage of the wheat stem rust pathogen through somatic hybridization.</title>
        <authorList>
            <person name="Li F."/>
            <person name="Upadhyaya N.M."/>
            <person name="Sperschneider J."/>
            <person name="Matny O."/>
            <person name="Nguyen-Phuc H."/>
            <person name="Mago R."/>
            <person name="Raley C."/>
            <person name="Miller M.E."/>
            <person name="Silverstein K.A.T."/>
            <person name="Henningsen E."/>
            <person name="Hirsch C.D."/>
            <person name="Visser B."/>
            <person name="Pretorius Z.A."/>
            <person name="Steffenson B.J."/>
            <person name="Schwessinger B."/>
            <person name="Dodds P.N."/>
            <person name="Figueroa M."/>
        </authorList>
    </citation>
    <scope>NUCLEOTIDE SEQUENCE [LARGE SCALE GENOMIC DNA]</scope>
    <source>
        <strain evidence="2">21-0</strain>
    </source>
</reference>